<keyword evidence="5 9" id="KW-0238">DNA-binding</keyword>
<proteinExistence type="inferred from homology"/>
<dbReference type="InterPro" id="IPR009057">
    <property type="entry name" value="Homeodomain-like_sf"/>
</dbReference>
<dbReference type="Pfam" id="PF00046">
    <property type="entry name" value="Homeodomain"/>
    <property type="match status" value="1"/>
</dbReference>
<evidence type="ECO:0000313" key="14">
    <source>
        <dbReference type="EMBL" id="KAK7412975.1"/>
    </source>
</evidence>
<gene>
    <name evidence="14" type="ORF">VNO78_04773</name>
</gene>
<dbReference type="SUPFAM" id="SSF46689">
    <property type="entry name" value="Homeodomain-like"/>
    <property type="match status" value="1"/>
</dbReference>
<dbReference type="Gene3D" id="1.10.10.60">
    <property type="entry name" value="Homeodomain-like"/>
    <property type="match status" value="1"/>
</dbReference>
<dbReference type="GO" id="GO:0005634">
    <property type="term" value="C:nucleus"/>
    <property type="evidence" value="ECO:0007669"/>
    <property type="project" value="UniProtKB-SubCell"/>
</dbReference>
<dbReference type="InterPro" id="IPR042160">
    <property type="entry name" value="HD-Zip_IV"/>
</dbReference>
<dbReference type="SMART" id="SM00389">
    <property type="entry name" value="HOX"/>
    <property type="match status" value="1"/>
</dbReference>
<evidence type="ECO:0000256" key="5">
    <source>
        <dbReference type="ARBA" id="ARBA00023125"/>
    </source>
</evidence>
<dbReference type="SMART" id="SM00234">
    <property type="entry name" value="START"/>
    <property type="match status" value="1"/>
</dbReference>
<evidence type="ECO:0000259" key="12">
    <source>
        <dbReference type="PROSITE" id="PS50071"/>
    </source>
</evidence>
<dbReference type="Pfam" id="PF01852">
    <property type="entry name" value="START"/>
    <property type="match status" value="1"/>
</dbReference>
<evidence type="ECO:0000256" key="6">
    <source>
        <dbReference type="ARBA" id="ARBA00023155"/>
    </source>
</evidence>
<dbReference type="EMBL" id="JAYMYS010000001">
    <property type="protein sequence ID" value="KAK7412975.1"/>
    <property type="molecule type" value="Genomic_DNA"/>
</dbReference>
<dbReference type="CDD" id="cd00086">
    <property type="entry name" value="homeodomain"/>
    <property type="match status" value="1"/>
</dbReference>
<evidence type="ECO:0000256" key="3">
    <source>
        <dbReference type="ARBA" id="ARBA00023015"/>
    </source>
</evidence>
<dbReference type="Gene3D" id="3.30.530.20">
    <property type="match status" value="1"/>
</dbReference>
<dbReference type="PROSITE" id="PS50848">
    <property type="entry name" value="START"/>
    <property type="match status" value="1"/>
</dbReference>
<keyword evidence="15" id="KW-1185">Reference proteome</keyword>
<evidence type="ECO:0000256" key="2">
    <source>
        <dbReference type="ARBA" id="ARBA00006789"/>
    </source>
</evidence>
<keyword evidence="3" id="KW-0805">Transcription regulation</keyword>
<dbReference type="InterPro" id="IPR002913">
    <property type="entry name" value="START_lipid-bd_dom"/>
</dbReference>
<evidence type="ECO:0000256" key="10">
    <source>
        <dbReference type="RuleBase" id="RU000682"/>
    </source>
</evidence>
<dbReference type="GO" id="GO:0003677">
    <property type="term" value="F:DNA binding"/>
    <property type="evidence" value="ECO:0007669"/>
    <property type="project" value="UniProtKB-UniRule"/>
</dbReference>
<feature type="DNA-binding region" description="Homeobox" evidence="9">
    <location>
        <begin position="15"/>
        <end position="74"/>
    </location>
</feature>
<dbReference type="PANTHER" id="PTHR45654:SF9">
    <property type="entry name" value="HOMEOBOX-LEUCINE ZIPPER PROTEIN HDG10-RELATED"/>
    <property type="match status" value="1"/>
</dbReference>
<feature type="domain" description="START" evidence="13">
    <location>
        <begin position="89"/>
        <end position="322"/>
    </location>
</feature>
<comment type="similarity">
    <text evidence="2">Belongs to the HD-ZIP homeobox family. Class IV subfamily.</text>
</comment>
<dbReference type="AlphaFoldDB" id="A0AAN9T3Z0"/>
<dbReference type="InterPro" id="IPR057993">
    <property type="entry name" value="HD-Zip_IV_C"/>
</dbReference>
<dbReference type="Proteomes" id="UP001386955">
    <property type="component" value="Unassembled WGS sequence"/>
</dbReference>
<comment type="caution">
    <text evidence="14">The sequence shown here is derived from an EMBL/GenBank/DDBJ whole genome shotgun (WGS) entry which is preliminary data.</text>
</comment>
<dbReference type="SUPFAM" id="SSF55961">
    <property type="entry name" value="Bet v1-like"/>
    <property type="match status" value="2"/>
</dbReference>
<dbReference type="GO" id="GO:0008289">
    <property type="term" value="F:lipid binding"/>
    <property type="evidence" value="ECO:0007669"/>
    <property type="project" value="InterPro"/>
</dbReference>
<keyword evidence="7" id="KW-0804">Transcription</keyword>
<keyword evidence="8 9" id="KW-0539">Nucleus</keyword>
<keyword evidence="6 9" id="KW-0371">Homeobox</keyword>
<reference evidence="14 15" key="1">
    <citation type="submission" date="2024-01" db="EMBL/GenBank/DDBJ databases">
        <title>The genomes of 5 underutilized Papilionoideae crops provide insights into root nodulation and disease resistanc.</title>
        <authorList>
            <person name="Jiang F."/>
        </authorList>
    </citation>
    <scope>NUCLEOTIDE SEQUENCE [LARGE SCALE GENOMIC DNA]</scope>
    <source>
        <strain evidence="14">DUOXIRENSHENG_FW03</strain>
        <tissue evidence="14">Leaves</tissue>
    </source>
</reference>
<keyword evidence="4" id="KW-0175">Coiled coil</keyword>
<comment type="subcellular location">
    <subcellularLocation>
        <location evidence="1 9 10">Nucleus</location>
    </subcellularLocation>
</comment>
<dbReference type="PROSITE" id="PS50071">
    <property type="entry name" value="HOMEOBOX_2"/>
    <property type="match status" value="1"/>
</dbReference>
<evidence type="ECO:0000256" key="1">
    <source>
        <dbReference type="ARBA" id="ARBA00004123"/>
    </source>
</evidence>
<accession>A0AAN9T3Z0</accession>
<dbReference type="PANTHER" id="PTHR45654">
    <property type="entry name" value="HOMEOBOX-LEUCINE ZIPPER PROTEIN MERISTEM L1"/>
    <property type="match status" value="1"/>
</dbReference>
<evidence type="ECO:0000256" key="11">
    <source>
        <dbReference type="SAM" id="MobiDB-lite"/>
    </source>
</evidence>
<feature type="domain" description="Homeobox" evidence="12">
    <location>
        <begin position="13"/>
        <end position="73"/>
    </location>
</feature>
<evidence type="ECO:0000259" key="13">
    <source>
        <dbReference type="PROSITE" id="PS50848"/>
    </source>
</evidence>
<name>A0AAN9T3Z0_PSOTE</name>
<evidence type="ECO:0000256" key="4">
    <source>
        <dbReference type="ARBA" id="ARBA00023054"/>
    </source>
</evidence>
<dbReference type="InterPro" id="IPR023393">
    <property type="entry name" value="START-like_dom_sf"/>
</dbReference>
<evidence type="ECO:0000256" key="7">
    <source>
        <dbReference type="ARBA" id="ARBA00023163"/>
    </source>
</evidence>
<evidence type="ECO:0000313" key="15">
    <source>
        <dbReference type="Proteomes" id="UP001386955"/>
    </source>
</evidence>
<protein>
    <submittedName>
        <fullName evidence="14">Uncharacterized protein</fullName>
    </submittedName>
</protein>
<feature type="region of interest" description="Disordered" evidence="11">
    <location>
        <begin position="67"/>
        <end position="87"/>
    </location>
</feature>
<dbReference type="InterPro" id="IPR001356">
    <property type="entry name" value="HD"/>
</dbReference>
<organism evidence="14 15">
    <name type="scientific">Psophocarpus tetragonolobus</name>
    <name type="common">Winged bean</name>
    <name type="synonym">Dolichos tetragonolobus</name>
    <dbReference type="NCBI Taxonomy" id="3891"/>
    <lineage>
        <taxon>Eukaryota</taxon>
        <taxon>Viridiplantae</taxon>
        <taxon>Streptophyta</taxon>
        <taxon>Embryophyta</taxon>
        <taxon>Tracheophyta</taxon>
        <taxon>Spermatophyta</taxon>
        <taxon>Magnoliopsida</taxon>
        <taxon>eudicotyledons</taxon>
        <taxon>Gunneridae</taxon>
        <taxon>Pentapetalae</taxon>
        <taxon>rosids</taxon>
        <taxon>fabids</taxon>
        <taxon>Fabales</taxon>
        <taxon>Fabaceae</taxon>
        <taxon>Papilionoideae</taxon>
        <taxon>50 kb inversion clade</taxon>
        <taxon>NPAAA clade</taxon>
        <taxon>indigoferoid/millettioid clade</taxon>
        <taxon>Phaseoleae</taxon>
        <taxon>Psophocarpus</taxon>
    </lineage>
</organism>
<evidence type="ECO:0000256" key="8">
    <source>
        <dbReference type="ARBA" id="ARBA00023242"/>
    </source>
</evidence>
<sequence length="568" mass="64937">MNLPEEESRGLNGEEKRPSYELTLDQLVQLEAIYEHCPHPDDTKEDQIAKELGLELEQIKHWFQNKRKTKISQPESEAPTKEETSLANPQTEVAEIIKVANLAMAELLKLVTINEPLWTESSYGVEHVLVREKYANMFPRVDSFSRPHTHEESSKYYKVVRMKARQLVEMLLHSDQWANLFPTIVSKSGTVKLIGVGSMDKQNAVLQVVYEEMHSLSPLVPSRKLLFLRCCQQIGNGTWAIAHVSIDSIDGHVHDFPVRRLPSGCMIYQMNEEFSMVHWIEHVKINDKMETKLDRDLTHNNAVYGAQRWLCALHRMCERFFCTTISNVPPETSQKVMNAFNARMAAMKLSNRMIRSFFEIVYMLRREGFLQSYDEKNYDLKTSLRKNTEPEMPQGIIATAITCIRFPVPPQDIFTLLGEGRKRPKWDLLTCFLPMSEISRFTAGGNHVSIMRTQNDTESNVMIFQDSYTDPLGSYVVYAPISTKNAIMITNGGNSMVSILPSGFLISEDNRAVVKSSKKPRGSLLTMAYQFLICCDEESIQDEHKEIIGRIVVSTLQKITNSLNISED</sequence>
<evidence type="ECO:0000256" key="9">
    <source>
        <dbReference type="PROSITE-ProRule" id="PRU00108"/>
    </source>
</evidence>
<dbReference type="Pfam" id="PF25797">
    <property type="entry name" value="PDF2_C"/>
    <property type="match status" value="1"/>
</dbReference>